<evidence type="ECO:0000256" key="10">
    <source>
        <dbReference type="ARBA" id="ARBA00023285"/>
    </source>
</evidence>
<reference evidence="13" key="1">
    <citation type="submission" date="2018-05" db="EMBL/GenBank/DDBJ databases">
        <authorList>
            <person name="Lanie J.A."/>
            <person name="Ng W.-L."/>
            <person name="Kazmierczak K.M."/>
            <person name="Andrzejewski T.M."/>
            <person name="Davidsen T.M."/>
            <person name="Wayne K.J."/>
            <person name="Tettelin H."/>
            <person name="Glass J.I."/>
            <person name="Rusch D."/>
            <person name="Podicherti R."/>
            <person name="Tsui H.-C.T."/>
            <person name="Winkler M.E."/>
        </authorList>
    </citation>
    <scope>NUCLEOTIDE SEQUENCE</scope>
</reference>
<dbReference type="Gene3D" id="3.30.70.360">
    <property type="match status" value="1"/>
</dbReference>
<evidence type="ECO:0000256" key="8">
    <source>
        <dbReference type="ARBA" id="ARBA00022801"/>
    </source>
</evidence>
<dbReference type="Pfam" id="PF07687">
    <property type="entry name" value="M20_dimer"/>
    <property type="match status" value="1"/>
</dbReference>
<name>A0A381W391_9ZZZZ</name>
<keyword evidence="9" id="KW-0862">Zinc</keyword>
<proteinExistence type="inferred from homology"/>
<keyword evidence="10" id="KW-0170">Cobalt</keyword>
<dbReference type="InterPro" id="IPR010182">
    <property type="entry name" value="ArgE/DapE"/>
</dbReference>
<keyword evidence="7" id="KW-0479">Metal-binding</keyword>
<evidence type="ECO:0000256" key="2">
    <source>
        <dbReference type="ARBA" id="ARBA00001947"/>
    </source>
</evidence>
<accession>A0A381W391</accession>
<dbReference type="SUPFAM" id="SSF53187">
    <property type="entry name" value="Zn-dependent exopeptidases"/>
    <property type="match status" value="1"/>
</dbReference>
<dbReference type="PANTHER" id="PTHR43808:SF25">
    <property type="entry name" value="PEPTIDASE M20 DIMERISATION DOMAIN-CONTAINING PROTEIN"/>
    <property type="match status" value="1"/>
</dbReference>
<dbReference type="InterPro" id="IPR050072">
    <property type="entry name" value="Peptidase_M20A"/>
</dbReference>
<dbReference type="GO" id="GO:0009089">
    <property type="term" value="P:lysine biosynthetic process via diaminopimelate"/>
    <property type="evidence" value="ECO:0007669"/>
    <property type="project" value="UniProtKB-UniPathway"/>
</dbReference>
<dbReference type="UniPathway" id="UPA00034">
    <property type="reaction ID" value="UER00021"/>
</dbReference>
<dbReference type="PROSITE" id="PS00758">
    <property type="entry name" value="ARGE_DAPE_CPG2_1"/>
    <property type="match status" value="1"/>
</dbReference>
<dbReference type="GO" id="GO:0009014">
    <property type="term" value="F:succinyl-diaminopimelate desuccinylase activity"/>
    <property type="evidence" value="ECO:0007669"/>
    <property type="project" value="UniProtKB-EC"/>
</dbReference>
<dbReference type="EMBL" id="UINC01010565">
    <property type="protein sequence ID" value="SVA46952.1"/>
    <property type="molecule type" value="Genomic_DNA"/>
</dbReference>
<evidence type="ECO:0000256" key="5">
    <source>
        <dbReference type="ARBA" id="ARBA00011921"/>
    </source>
</evidence>
<feature type="domain" description="Peptidase M20 dimerisation" evidence="12">
    <location>
        <begin position="181"/>
        <end position="289"/>
    </location>
</feature>
<dbReference type="NCBIfam" id="TIGR01910">
    <property type="entry name" value="DapE-ArgE"/>
    <property type="match status" value="1"/>
</dbReference>
<dbReference type="InterPro" id="IPR011650">
    <property type="entry name" value="Peptidase_M20_dimer"/>
</dbReference>
<evidence type="ECO:0000256" key="6">
    <source>
        <dbReference type="ARBA" id="ARBA00016853"/>
    </source>
</evidence>
<evidence type="ECO:0000256" key="4">
    <source>
        <dbReference type="ARBA" id="ARBA00006247"/>
    </source>
</evidence>
<evidence type="ECO:0000256" key="11">
    <source>
        <dbReference type="ARBA" id="ARBA00051301"/>
    </source>
</evidence>
<organism evidence="13">
    <name type="scientific">marine metagenome</name>
    <dbReference type="NCBI Taxonomy" id="408172"/>
    <lineage>
        <taxon>unclassified sequences</taxon>
        <taxon>metagenomes</taxon>
        <taxon>ecological metagenomes</taxon>
    </lineage>
</organism>
<evidence type="ECO:0000256" key="3">
    <source>
        <dbReference type="ARBA" id="ARBA00005130"/>
    </source>
</evidence>
<dbReference type="GO" id="GO:0046872">
    <property type="term" value="F:metal ion binding"/>
    <property type="evidence" value="ECO:0007669"/>
    <property type="project" value="UniProtKB-KW"/>
</dbReference>
<gene>
    <name evidence="13" type="ORF">METZ01_LOCUS99806</name>
</gene>
<dbReference type="EC" id="3.5.1.18" evidence="5"/>
<dbReference type="SUPFAM" id="SSF55031">
    <property type="entry name" value="Bacterial exopeptidase dimerisation domain"/>
    <property type="match status" value="1"/>
</dbReference>
<comment type="cofactor">
    <cofactor evidence="2">
        <name>Zn(2+)</name>
        <dbReference type="ChEBI" id="CHEBI:29105"/>
    </cofactor>
</comment>
<dbReference type="Pfam" id="PF01546">
    <property type="entry name" value="Peptidase_M20"/>
    <property type="match status" value="1"/>
</dbReference>
<protein>
    <recommendedName>
        <fullName evidence="6">Probable succinyl-diaminopimelate desuccinylase</fullName>
        <ecNumber evidence="5">3.5.1.18</ecNumber>
    </recommendedName>
</protein>
<sequence length="391" mass="41355">MPTVDYQLATTVLQDLVRIPSVNPDLVTGADGETKIANYIADTLDGWGLEVQVREIAEGRPNVIATLKGTGGGQTLLFNGHMDTVGVEGMAEPYSGEVRDGRLYGRGAIDMKGSLAATMAATKGLIDSGMTLRGTVVFTYVADEEYASIGTSAIADDIRQGRLRRPDGAVNTEATGLRVGVGHKGFTWLEVVTEGKAAHGSRPDLGVDAIAQMGKLLVEVDRLQGQLAAGAQHHPLLGAGSVHASLINGGREMSSYPGRCTLKLERRTVPPETADSVSEELEKIISRLSTEDPAFHASSRVMFVRNPWQADPRSKIVKTTAAAIEAVTGVPSTTMTQTGWLDSALLGDVGIPTVICGPSGEGLHAEVESIDVTSLGTCAEIYEEIIRRFCA</sequence>
<evidence type="ECO:0000256" key="9">
    <source>
        <dbReference type="ARBA" id="ARBA00022833"/>
    </source>
</evidence>
<dbReference type="InterPro" id="IPR002933">
    <property type="entry name" value="Peptidase_M20"/>
</dbReference>
<comment type="catalytic activity">
    <reaction evidence="11">
        <text>N-succinyl-(2S,6S)-2,6-diaminopimelate + H2O = (2S,6S)-2,6-diaminopimelate + succinate</text>
        <dbReference type="Rhea" id="RHEA:22608"/>
        <dbReference type="ChEBI" id="CHEBI:15377"/>
        <dbReference type="ChEBI" id="CHEBI:30031"/>
        <dbReference type="ChEBI" id="CHEBI:57609"/>
        <dbReference type="ChEBI" id="CHEBI:58087"/>
        <dbReference type="EC" id="3.5.1.18"/>
    </reaction>
</comment>
<dbReference type="PANTHER" id="PTHR43808">
    <property type="entry name" value="ACETYLORNITHINE DEACETYLASE"/>
    <property type="match status" value="1"/>
</dbReference>
<dbReference type="InterPro" id="IPR001261">
    <property type="entry name" value="ArgE/DapE_CS"/>
</dbReference>
<evidence type="ECO:0000313" key="13">
    <source>
        <dbReference type="EMBL" id="SVA46952.1"/>
    </source>
</evidence>
<evidence type="ECO:0000256" key="7">
    <source>
        <dbReference type="ARBA" id="ARBA00022723"/>
    </source>
</evidence>
<keyword evidence="8" id="KW-0378">Hydrolase</keyword>
<dbReference type="AlphaFoldDB" id="A0A381W391"/>
<comment type="cofactor">
    <cofactor evidence="1">
        <name>Co(2+)</name>
        <dbReference type="ChEBI" id="CHEBI:48828"/>
    </cofactor>
</comment>
<dbReference type="Gene3D" id="3.40.630.10">
    <property type="entry name" value="Zn peptidases"/>
    <property type="match status" value="2"/>
</dbReference>
<evidence type="ECO:0000259" key="12">
    <source>
        <dbReference type="Pfam" id="PF07687"/>
    </source>
</evidence>
<evidence type="ECO:0000256" key="1">
    <source>
        <dbReference type="ARBA" id="ARBA00001941"/>
    </source>
</evidence>
<comment type="pathway">
    <text evidence="3">Amino-acid biosynthesis; L-lysine biosynthesis via DAP pathway; LL-2,6-diaminopimelate from (S)-tetrahydrodipicolinate (succinylase route): step 3/3.</text>
</comment>
<comment type="similarity">
    <text evidence="4">Belongs to the peptidase M20A family.</text>
</comment>
<dbReference type="InterPro" id="IPR036264">
    <property type="entry name" value="Bact_exopeptidase_dim_dom"/>
</dbReference>